<evidence type="ECO:0000313" key="2">
    <source>
        <dbReference type="EMBL" id="KAF7283781.1"/>
    </source>
</evidence>
<evidence type="ECO:0000256" key="1">
    <source>
        <dbReference type="SAM" id="MobiDB-lite"/>
    </source>
</evidence>
<feature type="region of interest" description="Disordered" evidence="1">
    <location>
        <begin position="59"/>
        <end position="88"/>
    </location>
</feature>
<proteinExistence type="predicted"/>
<accession>A0A834MH54</accession>
<keyword evidence="3" id="KW-1185">Reference proteome</keyword>
<dbReference type="EMBL" id="JAACXV010000087">
    <property type="protein sequence ID" value="KAF7283781.1"/>
    <property type="molecule type" value="Genomic_DNA"/>
</dbReference>
<dbReference type="AlphaFoldDB" id="A0A834MH54"/>
<sequence>MFLTEKIALFQHDNEGLNQRNRGAENLWKVFMFFCGVGNICLEILSYKENLLFKLDASIGDGRKKPNLRGGEATAEKEEPRRRERGMGPAHHLCEMFYVIIGTE</sequence>
<organism evidence="2 3">
    <name type="scientific">Rhynchophorus ferrugineus</name>
    <name type="common">Red palm weevil</name>
    <name type="synonym">Curculio ferrugineus</name>
    <dbReference type="NCBI Taxonomy" id="354439"/>
    <lineage>
        <taxon>Eukaryota</taxon>
        <taxon>Metazoa</taxon>
        <taxon>Ecdysozoa</taxon>
        <taxon>Arthropoda</taxon>
        <taxon>Hexapoda</taxon>
        <taxon>Insecta</taxon>
        <taxon>Pterygota</taxon>
        <taxon>Neoptera</taxon>
        <taxon>Endopterygota</taxon>
        <taxon>Coleoptera</taxon>
        <taxon>Polyphaga</taxon>
        <taxon>Cucujiformia</taxon>
        <taxon>Curculionidae</taxon>
        <taxon>Dryophthorinae</taxon>
        <taxon>Rhynchophorus</taxon>
    </lineage>
</organism>
<protein>
    <submittedName>
        <fullName evidence="2">Uncharacterized protein</fullName>
    </submittedName>
</protein>
<dbReference type="Proteomes" id="UP000625711">
    <property type="component" value="Unassembled WGS sequence"/>
</dbReference>
<evidence type="ECO:0000313" key="3">
    <source>
        <dbReference type="Proteomes" id="UP000625711"/>
    </source>
</evidence>
<reference evidence="2" key="1">
    <citation type="submission" date="2020-08" db="EMBL/GenBank/DDBJ databases">
        <title>Genome sequencing and assembly of the red palm weevil Rhynchophorus ferrugineus.</title>
        <authorList>
            <person name="Dias G.B."/>
            <person name="Bergman C.M."/>
            <person name="Manee M."/>
        </authorList>
    </citation>
    <scope>NUCLEOTIDE SEQUENCE</scope>
    <source>
        <strain evidence="2">AA-2017</strain>
        <tissue evidence="2">Whole larva</tissue>
    </source>
</reference>
<feature type="compositionally biased region" description="Basic and acidic residues" evidence="1">
    <location>
        <begin position="74"/>
        <end position="86"/>
    </location>
</feature>
<name>A0A834MH54_RHYFE</name>
<comment type="caution">
    <text evidence="2">The sequence shown here is derived from an EMBL/GenBank/DDBJ whole genome shotgun (WGS) entry which is preliminary data.</text>
</comment>
<gene>
    <name evidence="2" type="ORF">GWI33_022945</name>
</gene>